<reference evidence="3" key="1">
    <citation type="journal article" date="2013" name="Proc. Natl. Acad. Sci. U.S.A.">
        <title>Improving the coverage of the cyanobacterial phylum using diversity-driven genome sequencing.</title>
        <authorList>
            <person name="Shih P.M."/>
            <person name="Wu D."/>
            <person name="Latifi A."/>
            <person name="Axen S.D."/>
            <person name="Fewer D.P."/>
            <person name="Talla E."/>
            <person name="Calteau A."/>
            <person name="Cai F."/>
            <person name="Tandeau de Marsac N."/>
            <person name="Rippka R."/>
            <person name="Herdman M."/>
            <person name="Sivonen K."/>
            <person name="Coursin T."/>
            <person name="Laurent T."/>
            <person name="Goodwin L."/>
            <person name="Nolan M."/>
            <person name="Davenport K.W."/>
            <person name="Han C.S."/>
            <person name="Rubin E.M."/>
            <person name="Eisen J.A."/>
            <person name="Woyke T."/>
            <person name="Gugger M."/>
            <person name="Kerfeld C.A."/>
        </authorList>
    </citation>
    <scope>NUCLEOTIDE SEQUENCE [LARGE SCALE GENOMIC DNA]</scope>
    <source>
        <strain evidence="3">ATCC 29371 / PCC 7437</strain>
    </source>
</reference>
<gene>
    <name evidence="2" type="ordered locus">Sta7437_3246</name>
</gene>
<feature type="compositionally biased region" description="Basic residues" evidence="1">
    <location>
        <begin position="50"/>
        <end position="67"/>
    </location>
</feature>
<dbReference type="eggNOG" id="ENOG502ZFRE">
    <property type="taxonomic scope" value="Bacteria"/>
</dbReference>
<dbReference type="KEGG" id="scs:Sta7437_3246"/>
<organism evidence="2 3">
    <name type="scientific">Stanieria cyanosphaera (strain ATCC 29371 / PCC 7437)</name>
    <dbReference type="NCBI Taxonomy" id="111780"/>
    <lineage>
        <taxon>Bacteria</taxon>
        <taxon>Bacillati</taxon>
        <taxon>Cyanobacteriota</taxon>
        <taxon>Cyanophyceae</taxon>
        <taxon>Pleurocapsales</taxon>
        <taxon>Dermocarpellaceae</taxon>
        <taxon>Stanieria</taxon>
    </lineage>
</organism>
<evidence type="ECO:0000313" key="3">
    <source>
        <dbReference type="Proteomes" id="UP000010473"/>
    </source>
</evidence>
<feature type="region of interest" description="Disordered" evidence="1">
    <location>
        <begin position="35"/>
        <end position="77"/>
    </location>
</feature>
<dbReference type="AlphaFoldDB" id="K9XW42"/>
<dbReference type="RefSeq" id="WP_015194415.1">
    <property type="nucleotide sequence ID" value="NC_019748.1"/>
</dbReference>
<accession>K9XW42</accession>
<name>K9XW42_STAC7</name>
<dbReference type="HOGENOM" id="CLU_2636297_0_0_3"/>
<proteinExistence type="predicted"/>
<protein>
    <submittedName>
        <fullName evidence="2">Uncharacterized protein</fullName>
    </submittedName>
</protein>
<sequence length="77" mass="7892">MANIQISELSPLGTALFADNESLMGSIRDLTEDELKITGGSGKGSGSKKSGSKKSKSKKSKSKKSKKSGSCGCGYGC</sequence>
<evidence type="ECO:0000256" key="1">
    <source>
        <dbReference type="SAM" id="MobiDB-lite"/>
    </source>
</evidence>
<dbReference type="Proteomes" id="UP000010473">
    <property type="component" value="Chromosome"/>
</dbReference>
<evidence type="ECO:0000313" key="2">
    <source>
        <dbReference type="EMBL" id="AFZ36753.1"/>
    </source>
</evidence>
<keyword evidence="3" id="KW-1185">Reference proteome</keyword>
<dbReference type="OrthoDB" id="10010521at2"/>
<dbReference type="EMBL" id="CP003653">
    <property type="protein sequence ID" value="AFZ36753.1"/>
    <property type="molecule type" value="Genomic_DNA"/>
</dbReference>